<organism evidence="2 3">
    <name type="scientific">Streptomyces pulveraceus</name>
    <dbReference type="NCBI Taxonomy" id="68258"/>
    <lineage>
        <taxon>Bacteria</taxon>
        <taxon>Bacillati</taxon>
        <taxon>Actinomycetota</taxon>
        <taxon>Actinomycetes</taxon>
        <taxon>Kitasatosporales</taxon>
        <taxon>Streptomycetaceae</taxon>
        <taxon>Streptomyces</taxon>
    </lineage>
</organism>
<protein>
    <submittedName>
        <fullName evidence="2">TnsA-like heteromeric transposase endonuclease subunit</fullName>
    </submittedName>
</protein>
<evidence type="ECO:0000313" key="2">
    <source>
        <dbReference type="EMBL" id="MFC5917815.1"/>
    </source>
</evidence>
<proteinExistence type="predicted"/>
<dbReference type="NCBIfam" id="NF033179">
    <property type="entry name" value="TnsA_like_Actin"/>
    <property type="match status" value="1"/>
</dbReference>
<feature type="region of interest" description="Disordered" evidence="1">
    <location>
        <begin position="136"/>
        <end position="155"/>
    </location>
</feature>
<name>A0ABW1GVN5_9ACTN</name>
<sequence>MTANGSVGTPRHYFVRRGDGSALVVDVRVDERIEPKDDEAFEMTRLACTQTGWRFERLGTPDKVLLANARWLSRYRHPRCLNGLAAARLREVFATPGPLMAGADAAGDRLATLPVLFHLLWRQELTAEDMAAQLLGPRTGREPGECEGPVTGKKRVPPTARIAEFPEAAADQARWWEGHILEVLNGLPPGAPRGAKPRPEFDPRAHSLAQRERAKAAELTAAGHKEGVDQ</sequence>
<dbReference type="RefSeq" id="WP_386420978.1">
    <property type="nucleotide sequence ID" value="NZ_BAAATU010000022.1"/>
</dbReference>
<accession>A0ABW1GVN5</accession>
<dbReference type="InterPro" id="IPR048000">
    <property type="entry name" value="TnsA-like"/>
</dbReference>
<reference evidence="3" key="1">
    <citation type="journal article" date="2019" name="Int. J. Syst. Evol. Microbiol.">
        <title>The Global Catalogue of Microorganisms (GCM) 10K type strain sequencing project: providing services to taxonomists for standard genome sequencing and annotation.</title>
        <authorList>
            <consortium name="The Broad Institute Genomics Platform"/>
            <consortium name="The Broad Institute Genome Sequencing Center for Infectious Disease"/>
            <person name="Wu L."/>
            <person name="Ma J."/>
        </authorList>
    </citation>
    <scope>NUCLEOTIDE SEQUENCE [LARGE SCALE GENOMIC DNA]</scope>
    <source>
        <strain evidence="3">JCM 4147</strain>
    </source>
</reference>
<evidence type="ECO:0000313" key="3">
    <source>
        <dbReference type="Proteomes" id="UP001596200"/>
    </source>
</evidence>
<dbReference type="Proteomes" id="UP001596200">
    <property type="component" value="Unassembled WGS sequence"/>
</dbReference>
<feature type="compositionally biased region" description="Basic and acidic residues" evidence="1">
    <location>
        <begin position="197"/>
        <end position="216"/>
    </location>
</feature>
<feature type="region of interest" description="Disordered" evidence="1">
    <location>
        <begin position="187"/>
        <end position="230"/>
    </location>
</feature>
<keyword evidence="3" id="KW-1185">Reference proteome</keyword>
<gene>
    <name evidence="2" type="ORF">ACFP1B_30960</name>
</gene>
<dbReference type="EMBL" id="JBHSPU010000030">
    <property type="protein sequence ID" value="MFC5917815.1"/>
    <property type="molecule type" value="Genomic_DNA"/>
</dbReference>
<comment type="caution">
    <text evidence="2">The sequence shown here is derived from an EMBL/GenBank/DDBJ whole genome shotgun (WGS) entry which is preliminary data.</text>
</comment>
<evidence type="ECO:0000256" key="1">
    <source>
        <dbReference type="SAM" id="MobiDB-lite"/>
    </source>
</evidence>